<comment type="caution">
    <text evidence="2">The sequence shown here is derived from an EMBL/GenBank/DDBJ whole genome shotgun (WGS) entry which is preliminary data.</text>
</comment>
<reference evidence="2" key="1">
    <citation type="journal article" date="2023" name="Science">
        <title>Genome structures resolve the early diversification of teleost fishes.</title>
        <authorList>
            <person name="Parey E."/>
            <person name="Louis A."/>
            <person name="Montfort J."/>
            <person name="Bouchez O."/>
            <person name="Roques C."/>
            <person name="Iampietro C."/>
            <person name="Lluch J."/>
            <person name="Castinel A."/>
            <person name="Donnadieu C."/>
            <person name="Desvignes T."/>
            <person name="Floi Bucao C."/>
            <person name="Jouanno E."/>
            <person name="Wen M."/>
            <person name="Mejri S."/>
            <person name="Dirks R."/>
            <person name="Jansen H."/>
            <person name="Henkel C."/>
            <person name="Chen W.J."/>
            <person name="Zahm M."/>
            <person name="Cabau C."/>
            <person name="Klopp C."/>
            <person name="Thompson A.W."/>
            <person name="Robinson-Rechavi M."/>
            <person name="Braasch I."/>
            <person name="Lecointre G."/>
            <person name="Bobe J."/>
            <person name="Postlethwait J.H."/>
            <person name="Berthelot C."/>
            <person name="Roest Crollius H."/>
            <person name="Guiguen Y."/>
        </authorList>
    </citation>
    <scope>NUCLEOTIDE SEQUENCE</scope>
    <source>
        <strain evidence="2">NC1722</strain>
    </source>
</reference>
<keyword evidence="3" id="KW-1185">Reference proteome</keyword>
<dbReference type="EMBL" id="JAINUG010000007">
    <property type="protein sequence ID" value="KAJ8416152.1"/>
    <property type="molecule type" value="Genomic_DNA"/>
</dbReference>
<evidence type="ECO:0000256" key="1">
    <source>
        <dbReference type="SAM" id="MobiDB-lite"/>
    </source>
</evidence>
<evidence type="ECO:0000313" key="3">
    <source>
        <dbReference type="Proteomes" id="UP001221898"/>
    </source>
</evidence>
<feature type="compositionally biased region" description="Basic and acidic residues" evidence="1">
    <location>
        <begin position="22"/>
        <end position="36"/>
    </location>
</feature>
<gene>
    <name evidence="2" type="ORF">AAFF_G00381740</name>
</gene>
<protein>
    <submittedName>
        <fullName evidence="2">Uncharacterized protein</fullName>
    </submittedName>
</protein>
<sequence length="157" mass="17129">MKPCDLEQGDRHSSTTGNTDLTARRDQTRRDREREQGVAGALVPLTSPDRGEECFWARPLAGPHAKLWPTAPAAGHRNNGDGLRTGAVESGRCFPGGKKVTCHIRQQGGTSYLRRAVRISQGNCATQAEASACGNGFPFYVSPPQRRRVTLRAEILF</sequence>
<feature type="compositionally biased region" description="Basic and acidic residues" evidence="1">
    <location>
        <begin position="1"/>
        <end position="13"/>
    </location>
</feature>
<organism evidence="2 3">
    <name type="scientific">Aldrovandia affinis</name>
    <dbReference type="NCBI Taxonomy" id="143900"/>
    <lineage>
        <taxon>Eukaryota</taxon>
        <taxon>Metazoa</taxon>
        <taxon>Chordata</taxon>
        <taxon>Craniata</taxon>
        <taxon>Vertebrata</taxon>
        <taxon>Euteleostomi</taxon>
        <taxon>Actinopterygii</taxon>
        <taxon>Neopterygii</taxon>
        <taxon>Teleostei</taxon>
        <taxon>Notacanthiformes</taxon>
        <taxon>Halosauridae</taxon>
        <taxon>Aldrovandia</taxon>
    </lineage>
</organism>
<proteinExistence type="predicted"/>
<dbReference type="AlphaFoldDB" id="A0AAD7T8Z7"/>
<feature type="region of interest" description="Disordered" evidence="1">
    <location>
        <begin position="1"/>
        <end position="39"/>
    </location>
</feature>
<dbReference type="Proteomes" id="UP001221898">
    <property type="component" value="Unassembled WGS sequence"/>
</dbReference>
<name>A0AAD7T8Z7_9TELE</name>
<accession>A0AAD7T8Z7</accession>
<evidence type="ECO:0000313" key="2">
    <source>
        <dbReference type="EMBL" id="KAJ8416152.1"/>
    </source>
</evidence>